<reference evidence="1 2" key="1">
    <citation type="submission" date="2021-06" db="EMBL/GenBank/DDBJ databases">
        <title>Caerostris extrusa draft genome.</title>
        <authorList>
            <person name="Kono N."/>
            <person name="Arakawa K."/>
        </authorList>
    </citation>
    <scope>NUCLEOTIDE SEQUENCE [LARGE SCALE GENOMIC DNA]</scope>
</reference>
<evidence type="ECO:0000313" key="1">
    <source>
        <dbReference type="EMBL" id="GIY81014.1"/>
    </source>
</evidence>
<keyword evidence="2" id="KW-1185">Reference proteome</keyword>
<name>A0AAV4WGQ6_CAEEX</name>
<evidence type="ECO:0000313" key="2">
    <source>
        <dbReference type="Proteomes" id="UP001054945"/>
    </source>
</evidence>
<sequence length="142" mass="15658">MSLAASPPSSLSRCDILTEEDGIPMRPANSKKQKRYAAHSLERRIAFVNVSTLRRNEIETSLRLRLGQTSFRDESEGGGGRTLKMSLAASLPSQSRCDILTRENGILMRPGESRSHLLAFLFDLQLAYCSAVVVSICCEAKI</sequence>
<dbReference type="AlphaFoldDB" id="A0AAV4WGQ6"/>
<accession>A0AAV4WGQ6</accession>
<gene>
    <name evidence="1" type="ORF">CEXT_628011</name>
</gene>
<dbReference type="Proteomes" id="UP001054945">
    <property type="component" value="Unassembled WGS sequence"/>
</dbReference>
<dbReference type="EMBL" id="BPLR01016068">
    <property type="protein sequence ID" value="GIY81014.1"/>
    <property type="molecule type" value="Genomic_DNA"/>
</dbReference>
<comment type="caution">
    <text evidence="1">The sequence shown here is derived from an EMBL/GenBank/DDBJ whole genome shotgun (WGS) entry which is preliminary data.</text>
</comment>
<protein>
    <submittedName>
        <fullName evidence="1">Uncharacterized protein</fullName>
    </submittedName>
</protein>
<organism evidence="1 2">
    <name type="scientific">Caerostris extrusa</name>
    <name type="common">Bark spider</name>
    <name type="synonym">Caerostris bankana</name>
    <dbReference type="NCBI Taxonomy" id="172846"/>
    <lineage>
        <taxon>Eukaryota</taxon>
        <taxon>Metazoa</taxon>
        <taxon>Ecdysozoa</taxon>
        <taxon>Arthropoda</taxon>
        <taxon>Chelicerata</taxon>
        <taxon>Arachnida</taxon>
        <taxon>Araneae</taxon>
        <taxon>Araneomorphae</taxon>
        <taxon>Entelegynae</taxon>
        <taxon>Araneoidea</taxon>
        <taxon>Araneidae</taxon>
        <taxon>Caerostris</taxon>
    </lineage>
</organism>
<proteinExistence type="predicted"/>